<dbReference type="AlphaFoldDB" id="A0A0V8HLH0"/>
<dbReference type="InterPro" id="IPR025553">
    <property type="entry name" value="YppF"/>
</dbReference>
<gene>
    <name evidence="1" type="ORF">GA0061094_0848</name>
</gene>
<dbReference type="Pfam" id="PF14178">
    <property type="entry name" value="YppF"/>
    <property type="match status" value="1"/>
</dbReference>
<evidence type="ECO:0000313" key="1">
    <source>
        <dbReference type="EMBL" id="SCB83837.1"/>
    </source>
</evidence>
<accession>A0A0V8HLH0</accession>
<reference evidence="2" key="1">
    <citation type="submission" date="2016-08" db="EMBL/GenBank/DDBJ databases">
        <authorList>
            <person name="Varghese N."/>
            <person name="Submissions Spin"/>
        </authorList>
    </citation>
    <scope>NUCLEOTIDE SEQUENCE [LARGE SCALE GENOMIC DNA]</scope>
    <source>
        <strain evidence="2">SGD-1123</strain>
    </source>
</reference>
<dbReference type="EMBL" id="FMAU01000001">
    <property type="protein sequence ID" value="SCB83837.1"/>
    <property type="molecule type" value="Genomic_DNA"/>
</dbReference>
<name>A0A0V8HLH0_9BACI</name>
<proteinExistence type="predicted"/>
<keyword evidence="2" id="KW-1185">Reference proteome</keyword>
<protein>
    <submittedName>
        <fullName evidence="1">YppF-like protein</fullName>
    </submittedName>
</protein>
<organism evidence="1 2">
    <name type="scientific">[Bacillus] enclensis</name>
    <dbReference type="NCBI Taxonomy" id="1402860"/>
    <lineage>
        <taxon>Bacteria</taxon>
        <taxon>Bacillati</taxon>
        <taxon>Bacillota</taxon>
        <taxon>Bacilli</taxon>
        <taxon>Bacillales</taxon>
        <taxon>Bacillaceae</taxon>
        <taxon>Rossellomorea</taxon>
    </lineage>
</organism>
<dbReference type="RefSeq" id="WP_058297617.1">
    <property type="nucleotide sequence ID" value="NZ_FMAU01000001.1"/>
</dbReference>
<dbReference type="Proteomes" id="UP000181997">
    <property type="component" value="Unassembled WGS sequence"/>
</dbReference>
<evidence type="ECO:0000313" key="2">
    <source>
        <dbReference type="Proteomes" id="UP000181997"/>
    </source>
</evidence>
<sequence length="60" mass="6974">MNFSELLKQFESQKQQQSADGLELLMLTKKLYISNEISLQNYKELVREINLSYGHAIPSL</sequence>